<dbReference type="SUPFAM" id="SSF51735">
    <property type="entry name" value="NAD(P)-binding Rossmann-fold domains"/>
    <property type="match status" value="1"/>
</dbReference>
<dbReference type="GO" id="GO:0070403">
    <property type="term" value="F:NAD+ binding"/>
    <property type="evidence" value="ECO:0007669"/>
    <property type="project" value="InterPro"/>
</dbReference>
<name>F7NMF6_9FIRM</name>
<comment type="pathway">
    <text evidence="3">Amino-acid biosynthesis.</text>
</comment>
<dbReference type="GO" id="GO:0006571">
    <property type="term" value="P:tyrosine biosynthetic process"/>
    <property type="evidence" value="ECO:0007669"/>
    <property type="project" value="InterPro"/>
</dbReference>
<dbReference type="Gene3D" id="3.40.50.720">
    <property type="entry name" value="NAD(P)-binding Rossmann-like Domain"/>
    <property type="match status" value="1"/>
</dbReference>
<dbReference type="RefSeq" id="WP_004097670.1">
    <property type="nucleotide sequence ID" value="NZ_AFGF01000169.1"/>
</dbReference>
<keyword evidence="2" id="KW-0560">Oxidoreductase</keyword>
<dbReference type="STRING" id="1009370.ALO_16432"/>
<sequence>MKQPRVTIIGVGLIGGSLALAFKKYCHPAPFITAVDCDQAALDEAIQRGAADAAVTDPIAGVQGADLVFLCMPVLQMASIAAGIAPALKPGCILTDAGSTKGLIDRQIRPLLPPGVYYVGGHPMAGIEKSGVQVAFADLFRDKYYILTDSSDAPEPLAAELEGLISATGARVIRMDVRLHDQYAAVISHIPHVLAAAMVNLLDRHPDPDALLSLAGGGFKDTTRIASSNADMWADICVSNAESINDSLRQVQAMISSLIQAMETGDRPALHAFFAASKRRRDEMLHKLETNNPCPRIPG</sequence>
<dbReference type="FunFam" id="3.40.50.720:FF:000208">
    <property type="entry name" value="Prephenate dehydrogenase"/>
    <property type="match status" value="1"/>
</dbReference>
<evidence type="ECO:0000256" key="1">
    <source>
        <dbReference type="ARBA" id="ARBA00007964"/>
    </source>
</evidence>
<dbReference type="eggNOG" id="COG0287">
    <property type="taxonomic scope" value="Bacteria"/>
</dbReference>
<dbReference type="Pfam" id="PF02153">
    <property type="entry name" value="PDH_N"/>
    <property type="match status" value="1"/>
</dbReference>
<dbReference type="InterPro" id="IPR003099">
    <property type="entry name" value="Prephen_DH"/>
</dbReference>
<dbReference type="Proteomes" id="UP000003240">
    <property type="component" value="Unassembled WGS sequence"/>
</dbReference>
<dbReference type="AlphaFoldDB" id="F7NMF6"/>
<evidence type="ECO:0000313" key="6">
    <source>
        <dbReference type="Proteomes" id="UP000003240"/>
    </source>
</evidence>
<dbReference type="EMBL" id="AFGF01000169">
    <property type="protein sequence ID" value="EGO62772.1"/>
    <property type="molecule type" value="Genomic_DNA"/>
</dbReference>
<comment type="similarity">
    <text evidence="1">Belongs to the prephenate/arogenate dehydrogenase family.</text>
</comment>
<dbReference type="PROSITE" id="PS51176">
    <property type="entry name" value="PDH_ADH"/>
    <property type="match status" value="1"/>
</dbReference>
<evidence type="ECO:0000256" key="3">
    <source>
        <dbReference type="ARBA" id="ARBA00029440"/>
    </source>
</evidence>
<feature type="domain" description="Prephenate/arogenate dehydrogenase" evidence="4">
    <location>
        <begin position="4"/>
        <end position="292"/>
    </location>
</feature>
<evidence type="ECO:0000256" key="2">
    <source>
        <dbReference type="ARBA" id="ARBA00023002"/>
    </source>
</evidence>
<dbReference type="InterPro" id="IPR046826">
    <property type="entry name" value="PDH_N"/>
</dbReference>
<dbReference type="PANTHER" id="PTHR21363">
    <property type="entry name" value="PREPHENATE DEHYDROGENASE"/>
    <property type="match status" value="1"/>
</dbReference>
<dbReference type="Pfam" id="PF20463">
    <property type="entry name" value="PDH_C"/>
    <property type="match status" value="1"/>
</dbReference>
<organism evidence="5 6">
    <name type="scientific">Acetonema longum DSM 6540</name>
    <dbReference type="NCBI Taxonomy" id="1009370"/>
    <lineage>
        <taxon>Bacteria</taxon>
        <taxon>Bacillati</taxon>
        <taxon>Bacillota</taxon>
        <taxon>Negativicutes</taxon>
        <taxon>Acetonemataceae</taxon>
        <taxon>Acetonema</taxon>
    </lineage>
</organism>
<dbReference type="GO" id="GO:0008977">
    <property type="term" value="F:prephenate dehydrogenase (NAD+) activity"/>
    <property type="evidence" value="ECO:0007669"/>
    <property type="project" value="InterPro"/>
</dbReference>
<evidence type="ECO:0000259" key="4">
    <source>
        <dbReference type="PROSITE" id="PS51176"/>
    </source>
</evidence>
<protein>
    <submittedName>
        <fullName evidence="5">Prephenate dehydrogenase</fullName>
    </submittedName>
</protein>
<dbReference type="InterPro" id="IPR050812">
    <property type="entry name" value="Preph/Arog_dehydrog"/>
</dbReference>
<proteinExistence type="inferred from homology"/>
<dbReference type="OrthoDB" id="9802008at2"/>
<comment type="caution">
    <text evidence="5">The sequence shown here is derived from an EMBL/GenBank/DDBJ whole genome shotgun (WGS) entry which is preliminary data.</text>
</comment>
<gene>
    <name evidence="5" type="ORF">ALO_16432</name>
</gene>
<keyword evidence="6" id="KW-1185">Reference proteome</keyword>
<dbReference type="InterPro" id="IPR008927">
    <property type="entry name" value="6-PGluconate_DH-like_C_sf"/>
</dbReference>
<accession>F7NMF6</accession>
<reference evidence="5 6" key="1">
    <citation type="journal article" date="2011" name="EMBO J.">
        <title>Structural diversity of bacterial flagellar motors.</title>
        <authorList>
            <person name="Chen S."/>
            <person name="Beeby M."/>
            <person name="Murphy G.E."/>
            <person name="Leadbetter J.R."/>
            <person name="Hendrixson D.R."/>
            <person name="Briegel A."/>
            <person name="Li Z."/>
            <person name="Shi J."/>
            <person name="Tocheva E.I."/>
            <person name="Muller A."/>
            <person name="Dobro M.J."/>
            <person name="Jensen G.J."/>
        </authorList>
    </citation>
    <scope>NUCLEOTIDE SEQUENCE [LARGE SCALE GENOMIC DNA]</scope>
    <source>
        <strain evidence="5 6">DSM 6540</strain>
    </source>
</reference>
<evidence type="ECO:0000313" key="5">
    <source>
        <dbReference type="EMBL" id="EGO62772.1"/>
    </source>
</evidence>
<dbReference type="SUPFAM" id="SSF48179">
    <property type="entry name" value="6-phosphogluconate dehydrogenase C-terminal domain-like"/>
    <property type="match status" value="1"/>
</dbReference>
<dbReference type="InterPro" id="IPR046825">
    <property type="entry name" value="PDH_C"/>
</dbReference>
<dbReference type="GO" id="GO:0004665">
    <property type="term" value="F:prephenate dehydrogenase (NADP+) activity"/>
    <property type="evidence" value="ECO:0007669"/>
    <property type="project" value="InterPro"/>
</dbReference>
<dbReference type="InterPro" id="IPR036291">
    <property type="entry name" value="NAD(P)-bd_dom_sf"/>
</dbReference>
<dbReference type="Gene3D" id="1.10.3660.10">
    <property type="entry name" value="6-phosphogluconate dehydrogenase C-terminal like domain"/>
    <property type="match status" value="1"/>
</dbReference>
<dbReference type="PANTHER" id="PTHR21363:SF0">
    <property type="entry name" value="PREPHENATE DEHYDROGENASE [NADP(+)]"/>
    <property type="match status" value="1"/>
</dbReference>